<evidence type="ECO:0000313" key="2">
    <source>
        <dbReference type="EMBL" id="JAP87678.1"/>
    </source>
</evidence>
<organism evidence="2">
    <name type="scientific">Rhipicephalus appendiculatus</name>
    <name type="common">Brown ear tick</name>
    <dbReference type="NCBI Taxonomy" id="34631"/>
    <lineage>
        <taxon>Eukaryota</taxon>
        <taxon>Metazoa</taxon>
        <taxon>Ecdysozoa</taxon>
        <taxon>Arthropoda</taxon>
        <taxon>Chelicerata</taxon>
        <taxon>Arachnida</taxon>
        <taxon>Acari</taxon>
        <taxon>Parasitiformes</taxon>
        <taxon>Ixodida</taxon>
        <taxon>Ixodoidea</taxon>
        <taxon>Ixodidae</taxon>
        <taxon>Rhipicephalinae</taxon>
        <taxon>Rhipicephalus</taxon>
        <taxon>Rhipicephalus</taxon>
    </lineage>
</organism>
<dbReference type="AlphaFoldDB" id="A0A131Z9M9"/>
<evidence type="ECO:0008006" key="3">
    <source>
        <dbReference type="Google" id="ProtNLM"/>
    </source>
</evidence>
<dbReference type="EMBL" id="GEDV01000879">
    <property type="protein sequence ID" value="JAP87678.1"/>
    <property type="molecule type" value="Transcribed_RNA"/>
</dbReference>
<accession>A0A131Z9M9</accession>
<reference evidence="2" key="1">
    <citation type="journal article" date="2016" name="Ticks Tick Borne Dis.">
        <title>De novo assembly and annotation of the salivary gland transcriptome of Rhipicephalus appendiculatus male and female ticks during blood feeding.</title>
        <authorList>
            <person name="de Castro M.H."/>
            <person name="de Klerk D."/>
            <person name="Pienaar R."/>
            <person name="Latif A.A."/>
            <person name="Rees D.J."/>
            <person name="Mans B.J."/>
        </authorList>
    </citation>
    <scope>NUCLEOTIDE SEQUENCE</scope>
    <source>
        <tissue evidence="2">Salivary glands</tissue>
    </source>
</reference>
<sequence>CVCVRACVSLCVRLRVCVCVCVCVCARACVWVCAFVCAFMCLCVCLSVCVRACVCTHLTRCDISASRQVAYSAHAATSESLSGLHAERAMFFPHLHHRCHGSCDVATLLKGSTSL</sequence>
<feature type="signal peptide" evidence="1">
    <location>
        <begin position="1"/>
        <end position="19"/>
    </location>
</feature>
<feature type="chain" id="PRO_5007287049" description="Syntaxin-binding protein 2" evidence="1">
    <location>
        <begin position="20"/>
        <end position="115"/>
    </location>
</feature>
<name>A0A131Z9M9_RHIAP</name>
<protein>
    <recommendedName>
        <fullName evidence="3">Syntaxin-binding protein 2</fullName>
    </recommendedName>
</protein>
<evidence type="ECO:0000256" key="1">
    <source>
        <dbReference type="SAM" id="SignalP"/>
    </source>
</evidence>
<proteinExistence type="predicted"/>
<keyword evidence="1" id="KW-0732">Signal</keyword>
<feature type="non-terminal residue" evidence="2">
    <location>
        <position position="1"/>
    </location>
</feature>